<reference evidence="10 11" key="1">
    <citation type="submission" date="2017-04" db="EMBL/GenBank/DDBJ databases">
        <authorList>
            <person name="Afonso C.L."/>
            <person name="Miller P.J."/>
            <person name="Scott M.A."/>
            <person name="Spackman E."/>
            <person name="Goraichik I."/>
            <person name="Dimitrov K.M."/>
            <person name="Suarez D.L."/>
            <person name="Swayne D.E."/>
        </authorList>
    </citation>
    <scope>NUCLEOTIDE SEQUENCE [LARGE SCALE GENOMIC DNA]</scope>
    <source>
        <strain evidence="10 11">DSM 22418</strain>
    </source>
</reference>
<keyword evidence="3 7" id="KW-1134">Transmembrane beta strand</keyword>
<evidence type="ECO:0000256" key="1">
    <source>
        <dbReference type="ARBA" id="ARBA00004571"/>
    </source>
</evidence>
<dbReference type="NCBIfam" id="TIGR04057">
    <property type="entry name" value="SusC_RagA_signa"/>
    <property type="match status" value="1"/>
</dbReference>
<evidence type="ECO:0000256" key="5">
    <source>
        <dbReference type="ARBA" id="ARBA00023136"/>
    </source>
</evidence>
<evidence type="ECO:0000256" key="4">
    <source>
        <dbReference type="ARBA" id="ARBA00022692"/>
    </source>
</evidence>
<dbReference type="InterPro" id="IPR023997">
    <property type="entry name" value="TonB-dep_OMP_SusC/RagA_CS"/>
</dbReference>
<dbReference type="NCBIfam" id="TIGR04056">
    <property type="entry name" value="OMP_RagA_SusC"/>
    <property type="match status" value="1"/>
</dbReference>
<evidence type="ECO:0000313" key="11">
    <source>
        <dbReference type="Proteomes" id="UP000192980"/>
    </source>
</evidence>
<dbReference type="InterPro" id="IPR037066">
    <property type="entry name" value="Plug_dom_sf"/>
</dbReference>
<dbReference type="InterPro" id="IPR036942">
    <property type="entry name" value="Beta-barrel_TonB_sf"/>
</dbReference>
<feature type="chain" id="PRO_5011965175" evidence="8">
    <location>
        <begin position="31"/>
        <end position="1159"/>
    </location>
</feature>
<name>A0A1X7K2D5_9SPHI</name>
<evidence type="ECO:0000256" key="6">
    <source>
        <dbReference type="ARBA" id="ARBA00023237"/>
    </source>
</evidence>
<dbReference type="OrthoDB" id="9768177at2"/>
<sequence>MNKIYNRLMRPIVMRSAVALLVLQSTTAVTAQKITMNTRQENLKSVLKQLEGKSKYKFLYADEAMTKSVPVTINMENSDFKAVVTEIFRQQPFSVEFTADAVIINSRTATQEVTTIQGKISAADEKNGLSGVTLRLTGKNYDFVTVTDAAGYYTFHNIIPGKYQITASYLGYRPHTQSVTVGREEVTTNIQLTVAEKELDQVVVVGYGSTQQRDLTSSVSKISGDKLQDFSNNATTFESILGGAAKGVMVTQNSGEPGSTAKLNIRGITSPVSGSSNEPLYVIDGVPFFIEYPDINPLSNIPVSEIESIDILKDAAATAIYGSRGANGVVIVNTKRGKRNAKFSVNADYTHSLSNPIKNYKPLSTAEFKQAQTTLITNTIDAINKGQIDPYEAMYVQIPALESFATISPDSFDDFDTPLTYKYEGLREDAFGNTFTDWNKVIQNKNARTSQFNVSLTGGNENHNMSFNFNTIDQDGLFINDNLKRYSGRVSFDSNISRYLKLGSSLGYSVTKRNDGESMFTEGNTKTWLVRPDILPYTESGDFNRIDGTGSWGYPVMLANPLAQRQNKNNSNLGQFLGSAYAEIEVIKNLKLRSDLSIASYQSEGSLFSPKVAQDDLSILGSTLYSSLYTSNSKNTNTSLNFRGDYTWATGNHHFKAMAGFGYDRYFLTSGSVTYDDFPDDEVLTNEQSAARVTFYNSSKLDRGLNSIYSRLNYKYADRYLAEVNFRTDQSSKFGPGNQRAYFPSVSLGWRVSNEKFLADVSAISDLKLRASWGNTGSTNINDFLYRQFFIRASNNLWGGRPSVVLENTLPNRNVKWEKTREYNLGLDFGFFDNRLFGSFDVYNRYTEGALSPAPAPLESGFKNFYSNLIDLSNRGFELELGYEIIRSKDFGWTTSFNLSRNKNRIEHLNGANISAYQLDSFIEGQPAGTLKGYRVEKIFNDQAEIDDLNAKAQDLGFAYYQSFSTGLGDYKFADLNNDGRISTEDRTIIASPQPKFFGGLYSTMRYKSFGLSFVFQFSKGAQAMLDNLLLDNFGRLGESIHRETLENMWTPENTNANYARMVYYDPSSNMRSSDRYVYETSFLRLKNVNLSYNLPSNLAQRCHLQSLALHASMSNIFTITKWPGLDPELIGPYITTSTSNNDPYPLSKTFSFGIRATF</sequence>
<dbReference type="PROSITE" id="PS52016">
    <property type="entry name" value="TONB_DEPENDENT_REC_3"/>
    <property type="match status" value="1"/>
</dbReference>
<keyword evidence="8" id="KW-0732">Signal</keyword>
<organism evidence="10 11">
    <name type="scientific">Sphingobacterium psychroaquaticum</name>
    <dbReference type="NCBI Taxonomy" id="561061"/>
    <lineage>
        <taxon>Bacteria</taxon>
        <taxon>Pseudomonadati</taxon>
        <taxon>Bacteroidota</taxon>
        <taxon>Sphingobacteriia</taxon>
        <taxon>Sphingobacteriales</taxon>
        <taxon>Sphingobacteriaceae</taxon>
        <taxon>Sphingobacterium</taxon>
    </lineage>
</organism>
<feature type="domain" description="TonB-dependent receptor plug" evidence="9">
    <location>
        <begin position="212"/>
        <end position="329"/>
    </location>
</feature>
<dbReference type="EMBL" id="FXAU01000004">
    <property type="protein sequence ID" value="SMG34708.1"/>
    <property type="molecule type" value="Genomic_DNA"/>
</dbReference>
<keyword evidence="5 7" id="KW-0472">Membrane</keyword>
<accession>A0A1X7K2D5</accession>
<dbReference type="RefSeq" id="WP_085473188.1">
    <property type="nucleotide sequence ID" value="NZ_FXAU01000004.1"/>
</dbReference>
<keyword evidence="2 7" id="KW-0813">Transport</keyword>
<dbReference type="STRING" id="561061.SAMN05660862_2451"/>
<keyword evidence="11" id="KW-1185">Reference proteome</keyword>
<dbReference type="SUPFAM" id="SSF56935">
    <property type="entry name" value="Porins"/>
    <property type="match status" value="1"/>
</dbReference>
<keyword evidence="4 7" id="KW-0812">Transmembrane</keyword>
<dbReference type="GO" id="GO:0009279">
    <property type="term" value="C:cell outer membrane"/>
    <property type="evidence" value="ECO:0007669"/>
    <property type="project" value="UniProtKB-SubCell"/>
</dbReference>
<evidence type="ECO:0000256" key="3">
    <source>
        <dbReference type="ARBA" id="ARBA00022452"/>
    </source>
</evidence>
<dbReference type="InterPro" id="IPR023996">
    <property type="entry name" value="TonB-dep_OMP_SusC/RagA"/>
</dbReference>
<evidence type="ECO:0000313" key="10">
    <source>
        <dbReference type="EMBL" id="SMG34708.1"/>
    </source>
</evidence>
<dbReference type="InterPro" id="IPR008969">
    <property type="entry name" value="CarboxyPept-like_regulatory"/>
</dbReference>
<evidence type="ECO:0000259" key="9">
    <source>
        <dbReference type="Pfam" id="PF07715"/>
    </source>
</evidence>
<proteinExistence type="inferred from homology"/>
<dbReference type="Pfam" id="PF13715">
    <property type="entry name" value="CarbopepD_reg_2"/>
    <property type="match status" value="1"/>
</dbReference>
<evidence type="ECO:0000256" key="8">
    <source>
        <dbReference type="SAM" id="SignalP"/>
    </source>
</evidence>
<dbReference type="AlphaFoldDB" id="A0A1X7K2D5"/>
<dbReference type="Proteomes" id="UP000192980">
    <property type="component" value="Unassembled WGS sequence"/>
</dbReference>
<feature type="signal peptide" evidence="8">
    <location>
        <begin position="1"/>
        <end position="30"/>
    </location>
</feature>
<keyword evidence="6 7" id="KW-0998">Cell outer membrane</keyword>
<protein>
    <submittedName>
        <fullName evidence="10">TonB-linked outer membrane protein, SusC/RagA family</fullName>
    </submittedName>
</protein>
<gene>
    <name evidence="10" type="ORF">SAMN05660862_2451</name>
</gene>
<comment type="similarity">
    <text evidence="7">Belongs to the TonB-dependent receptor family.</text>
</comment>
<comment type="subcellular location">
    <subcellularLocation>
        <location evidence="1 7">Cell outer membrane</location>
        <topology evidence="1 7">Multi-pass membrane protein</topology>
    </subcellularLocation>
</comment>
<dbReference type="InterPro" id="IPR012910">
    <property type="entry name" value="Plug_dom"/>
</dbReference>
<dbReference type="Gene3D" id="2.170.130.10">
    <property type="entry name" value="TonB-dependent receptor, plug domain"/>
    <property type="match status" value="1"/>
</dbReference>
<dbReference type="Gene3D" id="2.40.170.20">
    <property type="entry name" value="TonB-dependent receptor, beta-barrel domain"/>
    <property type="match status" value="1"/>
</dbReference>
<evidence type="ECO:0000256" key="7">
    <source>
        <dbReference type="PROSITE-ProRule" id="PRU01360"/>
    </source>
</evidence>
<dbReference type="Pfam" id="PF07715">
    <property type="entry name" value="Plug"/>
    <property type="match status" value="1"/>
</dbReference>
<dbReference type="InterPro" id="IPR039426">
    <property type="entry name" value="TonB-dep_rcpt-like"/>
</dbReference>
<evidence type="ECO:0000256" key="2">
    <source>
        <dbReference type="ARBA" id="ARBA00022448"/>
    </source>
</evidence>
<dbReference type="Gene3D" id="2.60.40.1120">
    <property type="entry name" value="Carboxypeptidase-like, regulatory domain"/>
    <property type="match status" value="1"/>
</dbReference>
<dbReference type="SUPFAM" id="SSF49464">
    <property type="entry name" value="Carboxypeptidase regulatory domain-like"/>
    <property type="match status" value="1"/>
</dbReference>